<dbReference type="Gene3D" id="3.30.2000.30">
    <property type="match status" value="1"/>
</dbReference>
<organism evidence="2 3">
    <name type="scientific">Devosia crocina</name>
    <dbReference type="NCBI Taxonomy" id="429728"/>
    <lineage>
        <taxon>Bacteria</taxon>
        <taxon>Pseudomonadati</taxon>
        <taxon>Pseudomonadota</taxon>
        <taxon>Alphaproteobacteria</taxon>
        <taxon>Hyphomicrobiales</taxon>
        <taxon>Devosiaceae</taxon>
        <taxon>Devosia</taxon>
    </lineage>
</organism>
<accession>A0A1I7NMI5</accession>
<dbReference type="RefSeq" id="WP_092424587.1">
    <property type="nucleotide sequence ID" value="NZ_FPCK01000002.1"/>
</dbReference>
<gene>
    <name evidence="2" type="ORF">SAMN05216456_2261</name>
</gene>
<evidence type="ECO:0000256" key="1">
    <source>
        <dbReference type="SAM" id="SignalP"/>
    </source>
</evidence>
<dbReference type="OrthoDB" id="7630456at2"/>
<protein>
    <recommendedName>
        <fullName evidence="4">DUF3168 domain-containing protein</fullName>
    </recommendedName>
</protein>
<evidence type="ECO:0008006" key="4">
    <source>
        <dbReference type="Google" id="ProtNLM"/>
    </source>
</evidence>
<keyword evidence="1" id="KW-0732">Signal</keyword>
<evidence type="ECO:0000313" key="3">
    <source>
        <dbReference type="Proteomes" id="UP000199074"/>
    </source>
</evidence>
<reference evidence="2 3" key="1">
    <citation type="submission" date="2016-10" db="EMBL/GenBank/DDBJ databases">
        <authorList>
            <person name="de Groot N.N."/>
        </authorList>
    </citation>
    <scope>NUCLEOTIDE SEQUENCE [LARGE SCALE GENOMIC DNA]</scope>
    <source>
        <strain evidence="2 3">IPL20</strain>
    </source>
</reference>
<dbReference type="InterPro" id="IPR021508">
    <property type="entry name" value="Gp17-like"/>
</dbReference>
<dbReference type="Proteomes" id="UP000199074">
    <property type="component" value="Unassembled WGS sequence"/>
</dbReference>
<feature type="chain" id="PRO_5011454168" description="DUF3168 domain-containing protein" evidence="1">
    <location>
        <begin position="21"/>
        <end position="131"/>
    </location>
</feature>
<proteinExistence type="predicted"/>
<dbReference type="AlphaFoldDB" id="A0A1I7NMI5"/>
<name>A0A1I7NMI5_9HYPH</name>
<dbReference type="EMBL" id="FPCK01000002">
    <property type="protein sequence ID" value="SFV35872.1"/>
    <property type="molecule type" value="Genomic_DNA"/>
</dbReference>
<dbReference type="Pfam" id="PF11367">
    <property type="entry name" value="Tail_completion_gp17"/>
    <property type="match status" value="1"/>
</dbReference>
<evidence type="ECO:0000313" key="2">
    <source>
        <dbReference type="EMBL" id="SFV35872.1"/>
    </source>
</evidence>
<feature type="signal peptide" evidence="1">
    <location>
        <begin position="1"/>
        <end position="20"/>
    </location>
</feature>
<dbReference type="InterPro" id="IPR053745">
    <property type="entry name" value="Viral_Tail_Comp_sf"/>
</dbReference>
<sequence>MTHPIVILQAALVAALEADAALTAQIGAGAVFDAPPKQKPAPYVVIDRHDVRQADGDTTPGQEHRVLIHCWAGRPSRRGALEIAERVAAAKDGLVPAGLVVTHAEHVRTETVIDGKTGLARAAVLLRFFTE</sequence>
<dbReference type="STRING" id="429728.SAMN05216456_2261"/>
<keyword evidence="3" id="KW-1185">Reference proteome</keyword>